<gene>
    <name evidence="1" type="ORF">FYJ39_17720</name>
</gene>
<sequence>MKIERLRNGIEVYNKVDGKMYKVTAVNDQVGTAKELLEDGTLGNATVTITEENSLIFRVERDPEPYPVADGYTVVNGILYKDGTKVCEQGQLYIEKILAALPGYLVLAVKSNAADNLYDTFIYEPARDRFSKCNAGSIPMPELVAYNSDHTQAVLAFSETKKDTVTDADGNEQEIYIGANAGIITVADRTVKYITCDMPLVIKGIIVKELQNDMSMVYFVPTAPVTETGERQNPDHYTWLIIAKDHCVGQMLLPEKMTVEWSHICHDFTFKSDGLLIVKTAEEVITINNPAVNELADYPILIDVTKEPHTRRLTFANPQTYKIKTLVSRSTKDRGYIVTIE</sequence>
<dbReference type="RefSeq" id="WP_154473747.1">
    <property type="nucleotide sequence ID" value="NZ_VUMD01000022.1"/>
</dbReference>
<dbReference type="Proteomes" id="UP000429958">
    <property type="component" value="Unassembled WGS sequence"/>
</dbReference>
<organism evidence="1 2">
    <name type="scientific">Clostridium porci</name>
    <dbReference type="NCBI Taxonomy" id="2605778"/>
    <lineage>
        <taxon>Bacteria</taxon>
        <taxon>Bacillati</taxon>
        <taxon>Bacillota</taxon>
        <taxon>Clostridia</taxon>
        <taxon>Eubacteriales</taxon>
        <taxon>Clostridiaceae</taxon>
        <taxon>Clostridium</taxon>
    </lineage>
</organism>
<dbReference type="AlphaFoldDB" id="A0A7X2TDR0"/>
<evidence type="ECO:0000313" key="2">
    <source>
        <dbReference type="Proteomes" id="UP000429958"/>
    </source>
</evidence>
<keyword evidence="2" id="KW-1185">Reference proteome</keyword>
<accession>A0A7X2TDR0</accession>
<comment type="caution">
    <text evidence="1">The sequence shown here is derived from an EMBL/GenBank/DDBJ whole genome shotgun (WGS) entry which is preliminary data.</text>
</comment>
<protein>
    <submittedName>
        <fullName evidence="1">Uncharacterized protein</fullName>
    </submittedName>
</protein>
<name>A0A7X2TDR0_9CLOT</name>
<reference evidence="1 2" key="1">
    <citation type="submission" date="2019-08" db="EMBL/GenBank/DDBJ databases">
        <title>In-depth cultivation of the pig gut microbiome towards novel bacterial diversity and tailored functional studies.</title>
        <authorList>
            <person name="Wylensek D."/>
            <person name="Hitch T.C.A."/>
            <person name="Clavel T."/>
        </authorList>
    </citation>
    <scope>NUCLEOTIDE SEQUENCE [LARGE SCALE GENOMIC DNA]</scope>
    <source>
        <strain evidence="1 2">WCA-389-WT-23D1</strain>
    </source>
</reference>
<evidence type="ECO:0000313" key="1">
    <source>
        <dbReference type="EMBL" id="MSS38319.1"/>
    </source>
</evidence>
<dbReference type="EMBL" id="VUMD01000022">
    <property type="protein sequence ID" value="MSS38319.1"/>
    <property type="molecule type" value="Genomic_DNA"/>
</dbReference>
<proteinExistence type="predicted"/>